<dbReference type="InterPro" id="IPR056557">
    <property type="entry name" value="NELF-A_N"/>
</dbReference>
<evidence type="ECO:0000256" key="1">
    <source>
        <dbReference type="SAM" id="MobiDB-lite"/>
    </source>
</evidence>
<name>A0A8S2GSP6_9BILA</name>
<dbReference type="AlphaFoldDB" id="A0A8S2GSP6"/>
<feature type="region of interest" description="Disordered" evidence="1">
    <location>
        <begin position="41"/>
        <end position="65"/>
    </location>
</feature>
<dbReference type="InterPro" id="IPR037517">
    <property type="entry name" value="HDAG_dom"/>
</dbReference>
<feature type="compositionally biased region" description="Polar residues" evidence="1">
    <location>
        <begin position="313"/>
        <end position="336"/>
    </location>
</feature>
<sequence>YNDLFIRSSIISKSSPLRNSSNDSIKRVFIGKRLTKQQSKFPYKKRQEYHHQQQPSSNINLSQKEHQDIERKDKFLFFRDTWEALLRDIIELSRKDVVGDQWVAVISEIMKSFPDKATFNFDLSDQECEGFSAGVQELRKTVKKHNDTTLLPLESCFLGRSALKLLIGDIPNPPKCFNLVRKAKSARLKQELLEKGAQWLKNKKGTEYSGITGCRSGCRRPFDETSTSYPSFTASTSGGISKSNVGFLKSNPVTMNTAAIMGSRLSNRRETNIKMLTLEEQSDLKKRKKTTLDDGDNTEMSINNKKTTKKQQSQNEPSASSQIPTNENNASENTDNVLDHDYTTLSLSTTKTPYTPMNFQDISPPSETLNPPVNDFYKQVRFEQKPLTNFKSESEQQQLQQTNLSPSPGISGLKLTPEQIEFAKDLFRTSTCLSRTDKSRILGFIAGARDRSSDADKSPANSLVTIKLSEKEELSQDPNGGTQQCFAEFYFQMNYATGEWRRIKKLRPLT</sequence>
<proteinExistence type="predicted"/>
<evidence type="ECO:0000259" key="2">
    <source>
        <dbReference type="PROSITE" id="PS51838"/>
    </source>
</evidence>
<feature type="region of interest" description="Disordered" evidence="1">
    <location>
        <begin position="278"/>
        <end position="337"/>
    </location>
</feature>
<dbReference type="Proteomes" id="UP000682733">
    <property type="component" value="Unassembled WGS sequence"/>
</dbReference>
<evidence type="ECO:0000313" key="4">
    <source>
        <dbReference type="EMBL" id="CAF3556210.1"/>
    </source>
</evidence>
<gene>
    <name evidence="3" type="ORF">OVA965_LOCUS3296</name>
    <name evidence="4" type="ORF">TMI583_LOCUS3295</name>
</gene>
<feature type="compositionally biased region" description="Polar residues" evidence="1">
    <location>
        <begin position="52"/>
        <end position="62"/>
    </location>
</feature>
<dbReference type="EMBL" id="CAJOBA010000782">
    <property type="protein sequence ID" value="CAF3556210.1"/>
    <property type="molecule type" value="Genomic_DNA"/>
</dbReference>
<reference evidence="4" key="1">
    <citation type="submission" date="2021-02" db="EMBL/GenBank/DDBJ databases">
        <authorList>
            <person name="Nowell W R."/>
        </authorList>
    </citation>
    <scope>NUCLEOTIDE SEQUENCE</scope>
</reference>
<dbReference type="Pfam" id="PF23553">
    <property type="entry name" value="NELF-A_N"/>
    <property type="match status" value="1"/>
</dbReference>
<evidence type="ECO:0000313" key="5">
    <source>
        <dbReference type="Proteomes" id="UP000682733"/>
    </source>
</evidence>
<accession>A0A8S2GSP6</accession>
<dbReference type="PROSITE" id="PS51838">
    <property type="entry name" value="HDAG"/>
    <property type="match status" value="1"/>
</dbReference>
<feature type="non-terminal residue" evidence="4">
    <location>
        <position position="1"/>
    </location>
</feature>
<dbReference type="Proteomes" id="UP000677228">
    <property type="component" value="Unassembled WGS sequence"/>
</dbReference>
<dbReference type="EMBL" id="CAJNOK010000782">
    <property type="protein sequence ID" value="CAF0775094.1"/>
    <property type="molecule type" value="Genomic_DNA"/>
</dbReference>
<organism evidence="4 5">
    <name type="scientific">Didymodactylos carnosus</name>
    <dbReference type="NCBI Taxonomy" id="1234261"/>
    <lineage>
        <taxon>Eukaryota</taxon>
        <taxon>Metazoa</taxon>
        <taxon>Spiralia</taxon>
        <taxon>Gnathifera</taxon>
        <taxon>Rotifera</taxon>
        <taxon>Eurotatoria</taxon>
        <taxon>Bdelloidea</taxon>
        <taxon>Philodinida</taxon>
        <taxon>Philodinidae</taxon>
        <taxon>Didymodactylos</taxon>
    </lineage>
</organism>
<comment type="caution">
    <text evidence="4">The sequence shown here is derived from an EMBL/GenBank/DDBJ whole genome shotgun (WGS) entry which is preliminary data.</text>
</comment>
<protein>
    <recommendedName>
        <fullName evidence="2">HDAg domain-containing protein</fullName>
    </recommendedName>
</protein>
<feature type="domain" description="HDAg" evidence="2">
    <location>
        <begin position="102"/>
        <end position="195"/>
    </location>
</feature>
<evidence type="ECO:0000313" key="3">
    <source>
        <dbReference type="EMBL" id="CAF0775094.1"/>
    </source>
</evidence>